<reference evidence="4" key="1">
    <citation type="journal article" date="2023" name="Commun. Biol.">
        <title>Genome analysis of Parmales, the sister group of diatoms, reveals the evolutionary specialization of diatoms from phago-mixotrophs to photoautotrophs.</title>
        <authorList>
            <person name="Ban H."/>
            <person name="Sato S."/>
            <person name="Yoshikawa S."/>
            <person name="Yamada K."/>
            <person name="Nakamura Y."/>
            <person name="Ichinomiya M."/>
            <person name="Sato N."/>
            <person name="Blanc-Mathieu R."/>
            <person name="Endo H."/>
            <person name="Kuwata A."/>
            <person name="Ogata H."/>
        </authorList>
    </citation>
    <scope>NUCLEOTIDE SEQUENCE [LARGE SCALE GENOMIC DNA]</scope>
</reference>
<sequence length="376" mass="41789">MLKFPVKRKGSGQFKKSAMDDVSLSMGMILLLCIGVIEVRLDRTLPNDVDERAMSLRNSPPSIIYLEEDNITSTCDIYTNGEKGYPYTMTSNCEKTLGDEADPLYGIFQAVFGVIYFTFFILFGLRLRDVAGSKDSYFMKLNALSFIGAFLLILGIIDANGYRGLLPFQIYYICDEVAAATLLCGGIIMIDSIVRLGNAVQSMKPAAACKGLGDNVVYFSWTFMWIAYLGFQILAMIDTDQYMIWTSMKGFFGGINLVVITAKVTIAAKQILGACDKLPEEKVNALKAKFNRCQRVAYGVAFILVATSIMDLMAEDTSWRMGAGFDGWFFWVIFRFVFMAAFYVFYVTNKTASSKKVGHNATTGHTTAHTTMVSEP</sequence>
<dbReference type="Proteomes" id="UP001162640">
    <property type="component" value="Unassembled WGS sequence"/>
</dbReference>
<feature type="transmembrane region" description="Helical" evidence="2">
    <location>
        <begin position="243"/>
        <end position="262"/>
    </location>
</feature>
<accession>A0A9W7EIG6</accession>
<feature type="transmembrane region" description="Helical" evidence="2">
    <location>
        <begin position="104"/>
        <end position="125"/>
    </location>
</feature>
<organism evidence="3 4">
    <name type="scientific">Triparma laevis f. inornata</name>
    <dbReference type="NCBI Taxonomy" id="1714386"/>
    <lineage>
        <taxon>Eukaryota</taxon>
        <taxon>Sar</taxon>
        <taxon>Stramenopiles</taxon>
        <taxon>Ochrophyta</taxon>
        <taxon>Bolidophyceae</taxon>
        <taxon>Parmales</taxon>
        <taxon>Triparmaceae</taxon>
        <taxon>Triparma</taxon>
    </lineage>
</organism>
<feature type="transmembrane region" description="Helical" evidence="2">
    <location>
        <begin position="296"/>
        <end position="313"/>
    </location>
</feature>
<keyword evidence="2" id="KW-0472">Membrane</keyword>
<proteinExistence type="predicted"/>
<evidence type="ECO:0000313" key="3">
    <source>
        <dbReference type="EMBL" id="GMH82189.1"/>
    </source>
</evidence>
<comment type="caution">
    <text evidence="3">The sequence shown here is derived from an EMBL/GenBank/DDBJ whole genome shotgun (WGS) entry which is preliminary data.</text>
</comment>
<dbReference type="EMBL" id="BLQM01000310">
    <property type="protein sequence ID" value="GMH82189.1"/>
    <property type="molecule type" value="Genomic_DNA"/>
</dbReference>
<evidence type="ECO:0000256" key="1">
    <source>
        <dbReference type="SAM" id="MobiDB-lite"/>
    </source>
</evidence>
<feature type="region of interest" description="Disordered" evidence="1">
    <location>
        <begin position="357"/>
        <end position="376"/>
    </location>
</feature>
<name>A0A9W7EIG6_9STRA</name>
<gene>
    <name evidence="3" type="ORF">TL16_g09175</name>
</gene>
<protein>
    <submittedName>
        <fullName evidence="3">Uncharacterized protein</fullName>
    </submittedName>
</protein>
<feature type="compositionally biased region" description="Low complexity" evidence="1">
    <location>
        <begin position="359"/>
        <end position="376"/>
    </location>
</feature>
<keyword evidence="2" id="KW-0812">Transmembrane</keyword>
<feature type="transmembrane region" description="Helical" evidence="2">
    <location>
        <begin position="21"/>
        <end position="41"/>
    </location>
</feature>
<dbReference type="AlphaFoldDB" id="A0A9W7EIG6"/>
<keyword evidence="2" id="KW-1133">Transmembrane helix</keyword>
<feature type="transmembrane region" description="Helical" evidence="2">
    <location>
        <begin position="137"/>
        <end position="157"/>
    </location>
</feature>
<evidence type="ECO:0000313" key="4">
    <source>
        <dbReference type="Proteomes" id="UP001162640"/>
    </source>
</evidence>
<feature type="transmembrane region" description="Helical" evidence="2">
    <location>
        <begin position="216"/>
        <end position="237"/>
    </location>
</feature>
<evidence type="ECO:0000256" key="2">
    <source>
        <dbReference type="SAM" id="Phobius"/>
    </source>
</evidence>
<feature type="transmembrane region" description="Helical" evidence="2">
    <location>
        <begin position="328"/>
        <end position="346"/>
    </location>
</feature>
<feature type="transmembrane region" description="Helical" evidence="2">
    <location>
        <begin position="177"/>
        <end position="196"/>
    </location>
</feature>